<accession>A0AAV7UW57</accession>
<keyword evidence="2" id="KW-1185">Reference proteome</keyword>
<proteinExistence type="predicted"/>
<evidence type="ECO:0000313" key="2">
    <source>
        <dbReference type="Proteomes" id="UP001066276"/>
    </source>
</evidence>
<organism evidence="1 2">
    <name type="scientific">Pleurodeles waltl</name>
    <name type="common">Iberian ribbed newt</name>
    <dbReference type="NCBI Taxonomy" id="8319"/>
    <lineage>
        <taxon>Eukaryota</taxon>
        <taxon>Metazoa</taxon>
        <taxon>Chordata</taxon>
        <taxon>Craniata</taxon>
        <taxon>Vertebrata</taxon>
        <taxon>Euteleostomi</taxon>
        <taxon>Amphibia</taxon>
        <taxon>Batrachia</taxon>
        <taxon>Caudata</taxon>
        <taxon>Salamandroidea</taxon>
        <taxon>Salamandridae</taxon>
        <taxon>Pleurodelinae</taxon>
        <taxon>Pleurodeles</taxon>
    </lineage>
</organism>
<dbReference type="Proteomes" id="UP001066276">
    <property type="component" value="Chromosome 2_2"/>
</dbReference>
<protein>
    <submittedName>
        <fullName evidence="1">Uncharacterized protein</fullName>
    </submittedName>
</protein>
<reference evidence="1" key="1">
    <citation type="journal article" date="2022" name="bioRxiv">
        <title>Sequencing and chromosome-scale assembly of the giantPleurodeles waltlgenome.</title>
        <authorList>
            <person name="Brown T."/>
            <person name="Elewa A."/>
            <person name="Iarovenko S."/>
            <person name="Subramanian E."/>
            <person name="Araus A.J."/>
            <person name="Petzold A."/>
            <person name="Susuki M."/>
            <person name="Suzuki K.-i.T."/>
            <person name="Hayashi T."/>
            <person name="Toyoda A."/>
            <person name="Oliveira C."/>
            <person name="Osipova E."/>
            <person name="Leigh N.D."/>
            <person name="Simon A."/>
            <person name="Yun M.H."/>
        </authorList>
    </citation>
    <scope>NUCLEOTIDE SEQUENCE</scope>
    <source>
        <strain evidence="1">20211129_DDA</strain>
        <tissue evidence="1">Liver</tissue>
    </source>
</reference>
<sequence>MTCWKTQTDTVAEHSAAVSASYRTLCIMRWAPRVKKARLFQEQAGRKRPCTPAERDRYVQRPLAASPRLFAVKSRLPPGTWSVCRTTCPQLGGARVSTQ</sequence>
<gene>
    <name evidence="1" type="ORF">NDU88_002623</name>
</gene>
<dbReference type="EMBL" id="JANPWB010000004">
    <property type="protein sequence ID" value="KAJ1193325.1"/>
    <property type="molecule type" value="Genomic_DNA"/>
</dbReference>
<comment type="caution">
    <text evidence="1">The sequence shown here is derived from an EMBL/GenBank/DDBJ whole genome shotgun (WGS) entry which is preliminary data.</text>
</comment>
<evidence type="ECO:0000313" key="1">
    <source>
        <dbReference type="EMBL" id="KAJ1193325.1"/>
    </source>
</evidence>
<dbReference type="AlphaFoldDB" id="A0AAV7UW57"/>
<name>A0AAV7UW57_PLEWA</name>